<accession>A0AAV5HW38</accession>
<reference evidence="1 2" key="1">
    <citation type="journal article" date="2021" name="Commun. Biol.">
        <title>The genome of Shorea leprosula (Dipterocarpaceae) highlights the ecological relevance of drought in aseasonal tropical rainforests.</title>
        <authorList>
            <person name="Ng K.K.S."/>
            <person name="Kobayashi M.J."/>
            <person name="Fawcett J.A."/>
            <person name="Hatakeyama M."/>
            <person name="Paape T."/>
            <person name="Ng C.H."/>
            <person name="Ang C.C."/>
            <person name="Tnah L.H."/>
            <person name="Lee C.T."/>
            <person name="Nishiyama T."/>
            <person name="Sese J."/>
            <person name="O'Brien M.J."/>
            <person name="Copetti D."/>
            <person name="Mohd Noor M.I."/>
            <person name="Ong R.C."/>
            <person name="Putra M."/>
            <person name="Sireger I.Z."/>
            <person name="Indrioko S."/>
            <person name="Kosugi Y."/>
            <person name="Izuno A."/>
            <person name="Isagi Y."/>
            <person name="Lee S.L."/>
            <person name="Shimizu K.K."/>
        </authorList>
    </citation>
    <scope>NUCLEOTIDE SEQUENCE [LARGE SCALE GENOMIC DNA]</scope>
    <source>
        <strain evidence="1">214</strain>
    </source>
</reference>
<evidence type="ECO:0000313" key="1">
    <source>
        <dbReference type="EMBL" id="GKU93082.1"/>
    </source>
</evidence>
<gene>
    <name evidence="1" type="ORF">SLEP1_g6713</name>
</gene>
<comment type="caution">
    <text evidence="1">The sequence shown here is derived from an EMBL/GenBank/DDBJ whole genome shotgun (WGS) entry which is preliminary data.</text>
</comment>
<protein>
    <submittedName>
        <fullName evidence="1">Uncharacterized protein</fullName>
    </submittedName>
</protein>
<name>A0AAV5HW38_9ROSI</name>
<dbReference type="AlphaFoldDB" id="A0AAV5HW38"/>
<dbReference type="Proteomes" id="UP001054252">
    <property type="component" value="Unassembled WGS sequence"/>
</dbReference>
<proteinExistence type="predicted"/>
<keyword evidence="2" id="KW-1185">Reference proteome</keyword>
<dbReference type="EMBL" id="BPVZ01000006">
    <property type="protein sequence ID" value="GKU93082.1"/>
    <property type="molecule type" value="Genomic_DNA"/>
</dbReference>
<evidence type="ECO:0000313" key="2">
    <source>
        <dbReference type="Proteomes" id="UP001054252"/>
    </source>
</evidence>
<organism evidence="1 2">
    <name type="scientific">Rubroshorea leprosula</name>
    <dbReference type="NCBI Taxonomy" id="152421"/>
    <lineage>
        <taxon>Eukaryota</taxon>
        <taxon>Viridiplantae</taxon>
        <taxon>Streptophyta</taxon>
        <taxon>Embryophyta</taxon>
        <taxon>Tracheophyta</taxon>
        <taxon>Spermatophyta</taxon>
        <taxon>Magnoliopsida</taxon>
        <taxon>eudicotyledons</taxon>
        <taxon>Gunneridae</taxon>
        <taxon>Pentapetalae</taxon>
        <taxon>rosids</taxon>
        <taxon>malvids</taxon>
        <taxon>Malvales</taxon>
        <taxon>Dipterocarpaceae</taxon>
        <taxon>Rubroshorea</taxon>
    </lineage>
</organism>
<sequence length="40" mass="4309">MFCVRNPVCVSCDLPKLCPPCAAREIGEILVALSYVLSVV</sequence>